<feature type="domain" description="Glycine transporter" evidence="8">
    <location>
        <begin position="7"/>
        <end position="79"/>
    </location>
</feature>
<feature type="transmembrane region" description="Helical" evidence="7">
    <location>
        <begin position="175"/>
        <end position="195"/>
    </location>
</feature>
<comment type="subcellular location">
    <subcellularLocation>
        <location evidence="1">Cell membrane</location>
        <topology evidence="1">Multi-pass membrane protein</topology>
    </subcellularLocation>
</comment>
<evidence type="ECO:0000256" key="4">
    <source>
        <dbReference type="ARBA" id="ARBA00022692"/>
    </source>
</evidence>
<evidence type="ECO:0000256" key="6">
    <source>
        <dbReference type="ARBA" id="ARBA00023136"/>
    </source>
</evidence>
<keyword evidence="4 7" id="KW-0812">Transmembrane</keyword>
<organism evidence="9 10">
    <name type="scientific">Cognatiluteimonas sedimenti</name>
    <dbReference type="NCBI Taxonomy" id="2927791"/>
    <lineage>
        <taxon>Bacteria</taxon>
        <taxon>Pseudomonadati</taxon>
        <taxon>Pseudomonadota</taxon>
        <taxon>Gammaproteobacteria</taxon>
        <taxon>Lysobacterales</taxon>
        <taxon>Lysobacteraceae</taxon>
        <taxon>Cognatiluteimonas</taxon>
    </lineage>
</organism>
<evidence type="ECO:0000313" key="9">
    <source>
        <dbReference type="EMBL" id="MCJ0824574.1"/>
    </source>
</evidence>
<sequence>MHDFLMVLDLVGTFVFAISGATLGVRKQLDLFGVLVLSFAAAVSGGIARDLLIGATPPVALAQWHYLGVSCAAGLVTFYRCDDVERLRNPVQVFDAIGLALFAVTGATKALAAGLGPMGAILLGMLTGIGGGMARDILVARVPVVLQSDLYAVAALAGAAVVVAGHWLQLPGPPVLLAGALLCFGLRFMAIRYGWQLPVAQHRRD</sequence>
<dbReference type="InterPro" id="IPR005115">
    <property type="entry name" value="Gly_transporter"/>
</dbReference>
<gene>
    <name evidence="9" type="ORF">MQC88_01130</name>
</gene>
<accession>A0ABT0A0S0</accession>
<keyword evidence="5 7" id="KW-1133">Transmembrane helix</keyword>
<evidence type="ECO:0000256" key="5">
    <source>
        <dbReference type="ARBA" id="ARBA00022989"/>
    </source>
</evidence>
<comment type="caution">
    <text evidence="9">The sequence shown here is derived from an EMBL/GenBank/DDBJ whole genome shotgun (WGS) entry which is preliminary data.</text>
</comment>
<name>A0ABT0A0S0_9GAMM</name>
<feature type="transmembrane region" description="Helical" evidence="7">
    <location>
        <begin position="6"/>
        <end position="25"/>
    </location>
</feature>
<comment type="similarity">
    <text evidence="2">Belongs to the UPF0126 family.</text>
</comment>
<evidence type="ECO:0000256" key="7">
    <source>
        <dbReference type="SAM" id="Phobius"/>
    </source>
</evidence>
<protein>
    <submittedName>
        <fullName evidence="9">Trimeric intracellular cation channel family protein</fullName>
    </submittedName>
</protein>
<feature type="transmembrane region" description="Helical" evidence="7">
    <location>
        <begin position="150"/>
        <end position="169"/>
    </location>
</feature>
<evidence type="ECO:0000313" key="10">
    <source>
        <dbReference type="Proteomes" id="UP001165423"/>
    </source>
</evidence>
<dbReference type="PANTHER" id="PTHR30506">
    <property type="entry name" value="INNER MEMBRANE PROTEIN"/>
    <property type="match status" value="1"/>
</dbReference>
<dbReference type="RefSeq" id="WP_243320185.1">
    <property type="nucleotide sequence ID" value="NZ_JALGCL010000001.1"/>
</dbReference>
<keyword evidence="6 7" id="KW-0472">Membrane</keyword>
<proteinExistence type="inferred from homology"/>
<dbReference type="PANTHER" id="PTHR30506:SF3">
    <property type="entry name" value="UPF0126 INNER MEMBRANE PROTEIN YADS-RELATED"/>
    <property type="match status" value="1"/>
</dbReference>
<dbReference type="Pfam" id="PF03458">
    <property type="entry name" value="Gly_transporter"/>
    <property type="match status" value="2"/>
</dbReference>
<evidence type="ECO:0000256" key="2">
    <source>
        <dbReference type="ARBA" id="ARBA00008193"/>
    </source>
</evidence>
<dbReference type="EMBL" id="JALGCL010000001">
    <property type="protein sequence ID" value="MCJ0824574.1"/>
    <property type="molecule type" value="Genomic_DNA"/>
</dbReference>
<feature type="transmembrane region" description="Helical" evidence="7">
    <location>
        <begin position="118"/>
        <end position="138"/>
    </location>
</feature>
<reference evidence="9 10" key="1">
    <citation type="submission" date="2022-03" db="EMBL/GenBank/DDBJ databases">
        <title>Luteimonas soily sp. nov., a novel bacterium isolated from the soil.</title>
        <authorList>
            <person name="Zhang X."/>
        </authorList>
    </citation>
    <scope>NUCLEOTIDE SEQUENCE [LARGE SCALE GENOMIC DNA]</scope>
    <source>
        <strain evidence="9 10">50</strain>
    </source>
</reference>
<evidence type="ECO:0000256" key="3">
    <source>
        <dbReference type="ARBA" id="ARBA00022475"/>
    </source>
</evidence>
<feature type="domain" description="Glycine transporter" evidence="8">
    <location>
        <begin position="93"/>
        <end position="165"/>
    </location>
</feature>
<keyword evidence="10" id="KW-1185">Reference proteome</keyword>
<evidence type="ECO:0000256" key="1">
    <source>
        <dbReference type="ARBA" id="ARBA00004651"/>
    </source>
</evidence>
<feature type="transmembrane region" description="Helical" evidence="7">
    <location>
        <begin position="32"/>
        <end position="52"/>
    </location>
</feature>
<keyword evidence="3" id="KW-1003">Cell membrane</keyword>
<dbReference type="Proteomes" id="UP001165423">
    <property type="component" value="Unassembled WGS sequence"/>
</dbReference>
<evidence type="ECO:0000259" key="8">
    <source>
        <dbReference type="Pfam" id="PF03458"/>
    </source>
</evidence>